<dbReference type="Pfam" id="PF13365">
    <property type="entry name" value="Trypsin_2"/>
    <property type="match status" value="1"/>
</dbReference>
<dbReference type="CDD" id="cd06779">
    <property type="entry name" value="cpPDZ_Deg_HtrA-like"/>
    <property type="match status" value="1"/>
</dbReference>
<dbReference type="PANTHER" id="PTHR43343:SF3">
    <property type="entry name" value="PROTEASE DO-LIKE 8, CHLOROPLASTIC"/>
    <property type="match status" value="1"/>
</dbReference>
<dbReference type="InterPro" id="IPR036034">
    <property type="entry name" value="PDZ_sf"/>
</dbReference>
<dbReference type="PANTHER" id="PTHR43343">
    <property type="entry name" value="PEPTIDASE S12"/>
    <property type="match status" value="1"/>
</dbReference>
<evidence type="ECO:0000313" key="4">
    <source>
        <dbReference type="EMBL" id="OGZ30523.1"/>
    </source>
</evidence>
<dbReference type="Gene3D" id="2.30.42.10">
    <property type="match status" value="1"/>
</dbReference>
<dbReference type="PRINTS" id="PR00834">
    <property type="entry name" value="PROTEASES2C"/>
</dbReference>
<dbReference type="GO" id="GO:0006508">
    <property type="term" value="P:proteolysis"/>
    <property type="evidence" value="ECO:0007669"/>
    <property type="project" value="UniProtKB-KW"/>
</dbReference>
<comment type="caution">
    <text evidence="4">The sequence shown here is derived from an EMBL/GenBank/DDBJ whole genome shotgun (WGS) entry which is preliminary data.</text>
</comment>
<dbReference type="Gene3D" id="2.40.10.120">
    <property type="match status" value="1"/>
</dbReference>
<evidence type="ECO:0000256" key="1">
    <source>
        <dbReference type="ARBA" id="ARBA00022670"/>
    </source>
</evidence>
<evidence type="ECO:0000256" key="2">
    <source>
        <dbReference type="ARBA" id="ARBA00022801"/>
    </source>
</evidence>
<dbReference type="InterPro" id="IPR051201">
    <property type="entry name" value="Chloro_Bact_Ser_Proteases"/>
</dbReference>
<name>A0A1G2EXM9_9BACT</name>
<keyword evidence="2" id="KW-0378">Hydrolase</keyword>
<dbReference type="SUPFAM" id="SSF50156">
    <property type="entry name" value="PDZ domain-like"/>
    <property type="match status" value="1"/>
</dbReference>
<dbReference type="EMBL" id="MHMR01000020">
    <property type="protein sequence ID" value="OGZ30523.1"/>
    <property type="molecule type" value="Genomic_DNA"/>
</dbReference>
<dbReference type="GO" id="GO:0004252">
    <property type="term" value="F:serine-type endopeptidase activity"/>
    <property type="evidence" value="ECO:0007669"/>
    <property type="project" value="InterPro"/>
</dbReference>
<keyword evidence="1" id="KW-0645">Protease</keyword>
<dbReference type="InterPro" id="IPR001940">
    <property type="entry name" value="Peptidase_S1C"/>
</dbReference>
<dbReference type="Pfam" id="PF13180">
    <property type="entry name" value="PDZ_2"/>
    <property type="match status" value="1"/>
</dbReference>
<evidence type="ECO:0000313" key="5">
    <source>
        <dbReference type="Proteomes" id="UP000178428"/>
    </source>
</evidence>
<gene>
    <name evidence="4" type="ORF">A3J00_03550</name>
</gene>
<dbReference type="SUPFAM" id="SSF50494">
    <property type="entry name" value="Trypsin-like serine proteases"/>
    <property type="match status" value="1"/>
</dbReference>
<dbReference type="InterPro" id="IPR001478">
    <property type="entry name" value="PDZ"/>
</dbReference>
<dbReference type="InterPro" id="IPR009003">
    <property type="entry name" value="Peptidase_S1_PA"/>
</dbReference>
<evidence type="ECO:0000259" key="3">
    <source>
        <dbReference type="Pfam" id="PF13180"/>
    </source>
</evidence>
<organism evidence="4 5">
    <name type="scientific">Candidatus Niyogibacteria bacterium RIFCSPLOWO2_02_FULL_45_13</name>
    <dbReference type="NCBI Taxonomy" id="1801725"/>
    <lineage>
        <taxon>Bacteria</taxon>
        <taxon>Candidatus Niyogiibacteriota</taxon>
    </lineage>
</organism>
<proteinExistence type="predicted"/>
<dbReference type="AlphaFoldDB" id="A0A1G2EXM9"/>
<sequence>MADYQKQIINAVRSVMPAVVSIAVTKDLEEIAADLPEEFYTLDPREQAMLESRLRQAPKDEHGRIKMGGGSGFFIDKSGTILTNKHVIADPKAIYSVITSDNKKYETKILARDPINDVAILKIEAKNSPMVEMATAKNLELGQTVIAIGNALGEFQNTVSTGVVSGLSRFITAMTDFAGHQEKLRGLIQTDAAINPGNSGGPLVNLDGCAVGINSAVVFGAQNIGFAIPIDQAKKDLEEIKKYGRIRRPFFGVRYMILNKNLQKRFRLPIDRGALIMNEGMPGDMAIIPGSAADKAGLQEYDVILAFNNKEITEEETLEDVIASCQIGDEIGMEILRQGKKLQKKIVLEEFLLHR</sequence>
<dbReference type="Proteomes" id="UP000178428">
    <property type="component" value="Unassembled WGS sequence"/>
</dbReference>
<accession>A0A1G2EXM9</accession>
<reference evidence="4 5" key="1">
    <citation type="journal article" date="2016" name="Nat. Commun.">
        <title>Thousands of microbial genomes shed light on interconnected biogeochemical processes in an aquifer system.</title>
        <authorList>
            <person name="Anantharaman K."/>
            <person name="Brown C.T."/>
            <person name="Hug L.A."/>
            <person name="Sharon I."/>
            <person name="Castelle C.J."/>
            <person name="Probst A.J."/>
            <person name="Thomas B.C."/>
            <person name="Singh A."/>
            <person name="Wilkins M.J."/>
            <person name="Karaoz U."/>
            <person name="Brodie E.L."/>
            <person name="Williams K.H."/>
            <person name="Hubbard S.S."/>
            <person name="Banfield J.F."/>
        </authorList>
    </citation>
    <scope>NUCLEOTIDE SEQUENCE [LARGE SCALE GENOMIC DNA]</scope>
</reference>
<protein>
    <recommendedName>
        <fullName evidence="3">PDZ domain-containing protein</fullName>
    </recommendedName>
</protein>
<dbReference type="STRING" id="1801725.A3J00_03550"/>
<feature type="domain" description="PDZ" evidence="3">
    <location>
        <begin position="274"/>
        <end position="346"/>
    </location>
</feature>